<proteinExistence type="predicted"/>
<dbReference type="PANTHER" id="PTHR30250">
    <property type="entry name" value="PST FAMILY PREDICTED COLANIC ACID TRANSPORTER"/>
    <property type="match status" value="1"/>
</dbReference>
<keyword evidence="3 6" id="KW-0812">Transmembrane</keyword>
<comment type="caution">
    <text evidence="7">The sequence shown here is derived from an EMBL/GenBank/DDBJ whole genome shotgun (WGS) entry which is preliminary data.</text>
</comment>
<comment type="subcellular location">
    <subcellularLocation>
        <location evidence="1">Cell membrane</location>
        <topology evidence="1">Multi-pass membrane protein</topology>
    </subcellularLocation>
</comment>
<evidence type="ECO:0000256" key="3">
    <source>
        <dbReference type="ARBA" id="ARBA00022692"/>
    </source>
</evidence>
<name>A0A0B2BZS4_9SPHN</name>
<dbReference type="GO" id="GO:0005886">
    <property type="term" value="C:plasma membrane"/>
    <property type="evidence" value="ECO:0007669"/>
    <property type="project" value="UniProtKB-SubCell"/>
</dbReference>
<feature type="transmembrane region" description="Helical" evidence="6">
    <location>
        <begin position="125"/>
        <end position="147"/>
    </location>
</feature>
<feature type="transmembrane region" description="Helical" evidence="6">
    <location>
        <begin position="96"/>
        <end position="119"/>
    </location>
</feature>
<feature type="transmembrane region" description="Helical" evidence="6">
    <location>
        <begin position="181"/>
        <end position="204"/>
    </location>
</feature>
<keyword evidence="4 6" id="KW-1133">Transmembrane helix</keyword>
<evidence type="ECO:0000256" key="2">
    <source>
        <dbReference type="ARBA" id="ARBA00022475"/>
    </source>
</evidence>
<keyword evidence="5 6" id="KW-0472">Membrane</keyword>
<reference evidence="7 8" key="1">
    <citation type="submission" date="2014-11" db="EMBL/GenBank/DDBJ databases">
        <title>Draft genome sequence of Kirrobacter mercurialis.</title>
        <authorList>
            <person name="Coil D.A."/>
            <person name="Eisen J.A."/>
        </authorList>
    </citation>
    <scope>NUCLEOTIDE SEQUENCE [LARGE SCALE GENOMIC DNA]</scope>
    <source>
        <strain evidence="7 8">Coronado</strain>
    </source>
</reference>
<keyword evidence="2" id="KW-1003">Cell membrane</keyword>
<dbReference type="EMBL" id="JTDN01000001">
    <property type="protein sequence ID" value="KHL25532.1"/>
    <property type="molecule type" value="Genomic_DNA"/>
</dbReference>
<feature type="transmembrane region" description="Helical" evidence="6">
    <location>
        <begin position="238"/>
        <end position="268"/>
    </location>
</feature>
<organism evidence="7 8">
    <name type="scientific">Croceibacterium mercuriale</name>
    <dbReference type="NCBI Taxonomy" id="1572751"/>
    <lineage>
        <taxon>Bacteria</taxon>
        <taxon>Pseudomonadati</taxon>
        <taxon>Pseudomonadota</taxon>
        <taxon>Alphaproteobacteria</taxon>
        <taxon>Sphingomonadales</taxon>
        <taxon>Erythrobacteraceae</taxon>
        <taxon>Croceibacterium</taxon>
    </lineage>
</organism>
<evidence type="ECO:0000313" key="8">
    <source>
        <dbReference type="Proteomes" id="UP000030988"/>
    </source>
</evidence>
<evidence type="ECO:0000313" key="7">
    <source>
        <dbReference type="EMBL" id="KHL25532.1"/>
    </source>
</evidence>
<dbReference type="PANTHER" id="PTHR30250:SF26">
    <property type="entry name" value="PSMA PROTEIN"/>
    <property type="match status" value="1"/>
</dbReference>
<dbReference type="AlphaFoldDB" id="A0A0B2BZS4"/>
<protein>
    <recommendedName>
        <fullName evidence="9">Polysaccharide biosynthesis protein</fullName>
    </recommendedName>
</protein>
<evidence type="ECO:0000256" key="1">
    <source>
        <dbReference type="ARBA" id="ARBA00004651"/>
    </source>
</evidence>
<feature type="transmembrane region" description="Helical" evidence="6">
    <location>
        <begin position="407"/>
        <end position="428"/>
    </location>
</feature>
<keyword evidence="8" id="KW-1185">Reference proteome</keyword>
<feature type="transmembrane region" description="Helical" evidence="6">
    <location>
        <begin position="381"/>
        <end position="401"/>
    </location>
</feature>
<evidence type="ECO:0008006" key="9">
    <source>
        <dbReference type="Google" id="ProtNLM"/>
    </source>
</evidence>
<sequence>MWLLIKNLQRSRVFRGVSSNMYVQLTQIFSQVALVPVMATYWGLTTYGVWLLLFSIPGYLALTDLGISRAATAEMISYVARNEHSKAVATYRAARVLTLVASGLGLLLVISLSFTVFYQDLNENYAIVGYDVALVLSLLALYGIITLQNGVTNAAYTASGAYALSGYIVGTMFAAETISAIIIVASGGGIATVALSYVVIRALGTGMFSLIARRIAPWLFGEHSVSWRDHVAQLVRPALALVFGSVAQAISIQGTVAAVGFVAGAAMVPVFTTVRTLSRIAIQAIMIVNHAIMPSFSAAMATDDRARTRELMTTSVIVTLICSTAVLVPAALLGPWFIEFWTNGAVRPGNAILIAMTGAAFINTLWTPISNLIMAINLQERFAYAYLAASLAGLLICFPLTSAFGATGAAISVLAVDLFMLLWIVPLARKIGVLNLRDLVHDIPRVLQRVTAFARNG</sequence>
<dbReference type="OrthoDB" id="7011692at2"/>
<evidence type="ECO:0000256" key="5">
    <source>
        <dbReference type="ARBA" id="ARBA00023136"/>
    </source>
</evidence>
<feature type="transmembrane region" description="Helical" evidence="6">
    <location>
        <begin position="311"/>
        <end position="338"/>
    </location>
</feature>
<dbReference type="STRING" id="1572751.PK98_02295"/>
<feature type="transmembrane region" description="Helical" evidence="6">
    <location>
        <begin position="350"/>
        <end position="369"/>
    </location>
</feature>
<gene>
    <name evidence="7" type="ORF">PK98_02295</name>
</gene>
<evidence type="ECO:0000256" key="4">
    <source>
        <dbReference type="ARBA" id="ARBA00022989"/>
    </source>
</evidence>
<dbReference type="RefSeq" id="WP_039093978.1">
    <property type="nucleotide sequence ID" value="NZ_JTDN01000001.1"/>
</dbReference>
<dbReference type="InterPro" id="IPR050833">
    <property type="entry name" value="Poly_Biosynth_Transport"/>
</dbReference>
<dbReference type="Proteomes" id="UP000030988">
    <property type="component" value="Unassembled WGS sequence"/>
</dbReference>
<evidence type="ECO:0000256" key="6">
    <source>
        <dbReference type="SAM" id="Phobius"/>
    </source>
</evidence>
<feature type="transmembrane region" description="Helical" evidence="6">
    <location>
        <begin position="154"/>
        <end position="175"/>
    </location>
</feature>
<accession>A0A0B2BZS4</accession>